<dbReference type="Pfam" id="PF19300">
    <property type="entry name" value="BPD_transp_1_N"/>
    <property type="match status" value="1"/>
</dbReference>
<evidence type="ECO:0000256" key="7">
    <source>
        <dbReference type="RuleBase" id="RU363032"/>
    </source>
</evidence>
<dbReference type="AlphaFoldDB" id="A0A4D7BDL1"/>
<dbReference type="SUPFAM" id="SSF161098">
    <property type="entry name" value="MetI-like"/>
    <property type="match status" value="1"/>
</dbReference>
<keyword evidence="5 7" id="KW-1133">Transmembrane helix</keyword>
<dbReference type="PROSITE" id="PS50928">
    <property type="entry name" value="ABC_TM1"/>
    <property type="match status" value="1"/>
</dbReference>
<dbReference type="PANTHER" id="PTHR43163">
    <property type="entry name" value="DIPEPTIDE TRANSPORT SYSTEM PERMEASE PROTEIN DPPB-RELATED"/>
    <property type="match status" value="1"/>
</dbReference>
<dbReference type="Proteomes" id="UP000298781">
    <property type="component" value="Chromosome"/>
</dbReference>
<dbReference type="Gene3D" id="1.10.3720.10">
    <property type="entry name" value="MetI-like"/>
    <property type="match status" value="1"/>
</dbReference>
<feature type="transmembrane region" description="Helical" evidence="7">
    <location>
        <begin position="234"/>
        <end position="255"/>
    </location>
</feature>
<dbReference type="InterPro" id="IPR045621">
    <property type="entry name" value="BPD_transp_1_N"/>
</dbReference>
<keyword evidence="6 7" id="KW-0472">Membrane</keyword>
<keyword evidence="10" id="KW-1185">Reference proteome</keyword>
<evidence type="ECO:0000256" key="3">
    <source>
        <dbReference type="ARBA" id="ARBA00022475"/>
    </source>
</evidence>
<evidence type="ECO:0000256" key="4">
    <source>
        <dbReference type="ARBA" id="ARBA00022692"/>
    </source>
</evidence>
<dbReference type="InterPro" id="IPR000515">
    <property type="entry name" value="MetI-like"/>
</dbReference>
<proteinExistence type="inferred from homology"/>
<dbReference type="OrthoDB" id="9805855at2"/>
<name>A0A4D7BDL1_9HYPH</name>
<sequence>MGAHILQRVILSVPVLFGVLLLGFMLLQLVPGDVAMVIGGPQATPEVLEQIRQEMGLNRPLVVQFGLYIGRVLQGDLGYSMINNTPVISELADAIGPTAELVVACLIWSVPIGIALGTVAAVYRGKLLDRLIIAISVTGVSTPVFFIGLMLIMWLGYHWELFPFLGREGPLWTLQGLSHIALPALTLGLTFIGPVARMTRTAALEVLNADYVRTARAKGLTERVVIIHHVLRNALIPVVTLIGLQAGFLLGGAVVTETIFSWPGVGRLAVGAILSRDLPMAQGSILVLAVSFIVINLIVDLLYGVLDPRVGKR</sequence>
<reference evidence="9 10" key="1">
    <citation type="submission" date="2019-04" db="EMBL/GenBank/DDBJ databases">
        <title>Phreatobacter aquaticus sp. nov.</title>
        <authorList>
            <person name="Choi A."/>
        </authorList>
    </citation>
    <scope>NUCLEOTIDE SEQUENCE [LARGE SCALE GENOMIC DNA]</scope>
    <source>
        <strain evidence="9 10">KCTC 52518</strain>
    </source>
</reference>
<evidence type="ECO:0000259" key="8">
    <source>
        <dbReference type="PROSITE" id="PS50928"/>
    </source>
</evidence>
<feature type="transmembrane region" description="Helical" evidence="7">
    <location>
        <begin position="101"/>
        <end position="124"/>
    </location>
</feature>
<accession>A0A4D7BDL1</accession>
<evidence type="ECO:0000256" key="5">
    <source>
        <dbReference type="ARBA" id="ARBA00022989"/>
    </source>
</evidence>
<organism evidence="9 10">
    <name type="scientific">Phreatobacter stygius</name>
    <dbReference type="NCBI Taxonomy" id="1940610"/>
    <lineage>
        <taxon>Bacteria</taxon>
        <taxon>Pseudomonadati</taxon>
        <taxon>Pseudomonadota</taxon>
        <taxon>Alphaproteobacteria</taxon>
        <taxon>Hyphomicrobiales</taxon>
        <taxon>Phreatobacteraceae</taxon>
        <taxon>Phreatobacter</taxon>
    </lineage>
</organism>
<feature type="transmembrane region" description="Helical" evidence="7">
    <location>
        <begin position="177"/>
        <end position="196"/>
    </location>
</feature>
<protein>
    <submittedName>
        <fullName evidence="9">ABC transporter permease</fullName>
    </submittedName>
</protein>
<feature type="domain" description="ABC transmembrane type-1" evidence="8">
    <location>
        <begin position="95"/>
        <end position="303"/>
    </location>
</feature>
<evidence type="ECO:0000313" key="10">
    <source>
        <dbReference type="Proteomes" id="UP000298781"/>
    </source>
</evidence>
<feature type="transmembrane region" description="Helical" evidence="7">
    <location>
        <begin position="131"/>
        <end position="157"/>
    </location>
</feature>
<dbReference type="Pfam" id="PF00528">
    <property type="entry name" value="BPD_transp_1"/>
    <property type="match status" value="1"/>
</dbReference>
<gene>
    <name evidence="9" type="ORF">E8M01_18775</name>
</gene>
<dbReference type="EMBL" id="CP039690">
    <property type="protein sequence ID" value="QCI66072.1"/>
    <property type="molecule type" value="Genomic_DNA"/>
</dbReference>
<dbReference type="InterPro" id="IPR035906">
    <property type="entry name" value="MetI-like_sf"/>
</dbReference>
<evidence type="ECO:0000256" key="2">
    <source>
        <dbReference type="ARBA" id="ARBA00022448"/>
    </source>
</evidence>
<feature type="transmembrane region" description="Helical" evidence="7">
    <location>
        <begin position="9"/>
        <end position="30"/>
    </location>
</feature>
<evidence type="ECO:0000256" key="1">
    <source>
        <dbReference type="ARBA" id="ARBA00004651"/>
    </source>
</evidence>
<keyword evidence="4 7" id="KW-0812">Transmembrane</keyword>
<keyword evidence="2 7" id="KW-0813">Transport</keyword>
<comment type="subcellular location">
    <subcellularLocation>
        <location evidence="1 7">Cell membrane</location>
        <topology evidence="1 7">Multi-pass membrane protein</topology>
    </subcellularLocation>
</comment>
<dbReference type="RefSeq" id="WP_136961518.1">
    <property type="nucleotide sequence ID" value="NZ_CP039690.1"/>
</dbReference>
<dbReference type="GO" id="GO:0005886">
    <property type="term" value="C:plasma membrane"/>
    <property type="evidence" value="ECO:0007669"/>
    <property type="project" value="UniProtKB-SubCell"/>
</dbReference>
<dbReference type="KEGG" id="pstg:E8M01_18775"/>
<dbReference type="GO" id="GO:0055085">
    <property type="term" value="P:transmembrane transport"/>
    <property type="evidence" value="ECO:0007669"/>
    <property type="project" value="InterPro"/>
</dbReference>
<comment type="similarity">
    <text evidence="7">Belongs to the binding-protein-dependent transport system permease family.</text>
</comment>
<dbReference type="CDD" id="cd06261">
    <property type="entry name" value="TM_PBP2"/>
    <property type="match status" value="1"/>
</dbReference>
<evidence type="ECO:0000313" key="9">
    <source>
        <dbReference type="EMBL" id="QCI66072.1"/>
    </source>
</evidence>
<feature type="transmembrane region" description="Helical" evidence="7">
    <location>
        <begin position="285"/>
        <end position="306"/>
    </location>
</feature>
<dbReference type="PANTHER" id="PTHR43163:SF6">
    <property type="entry name" value="DIPEPTIDE TRANSPORT SYSTEM PERMEASE PROTEIN DPPB-RELATED"/>
    <property type="match status" value="1"/>
</dbReference>
<keyword evidence="3" id="KW-1003">Cell membrane</keyword>
<evidence type="ECO:0000256" key="6">
    <source>
        <dbReference type="ARBA" id="ARBA00023136"/>
    </source>
</evidence>